<dbReference type="SUPFAM" id="SSF52317">
    <property type="entry name" value="Class I glutamine amidotransferase-like"/>
    <property type="match status" value="1"/>
</dbReference>
<evidence type="ECO:0000256" key="2">
    <source>
        <dbReference type="SAM" id="Phobius"/>
    </source>
</evidence>
<dbReference type="Proteomes" id="UP001597526">
    <property type="component" value="Unassembled WGS sequence"/>
</dbReference>
<name>A0ABW5MU13_9FLAO</name>
<proteinExistence type="predicted"/>
<keyword evidence="1" id="KW-0175">Coiled coil</keyword>
<organism evidence="3 4">
    <name type="scientific">Croceitalea marina</name>
    <dbReference type="NCBI Taxonomy" id="1775166"/>
    <lineage>
        <taxon>Bacteria</taxon>
        <taxon>Pseudomonadati</taxon>
        <taxon>Bacteroidota</taxon>
        <taxon>Flavobacteriia</taxon>
        <taxon>Flavobacteriales</taxon>
        <taxon>Flavobacteriaceae</taxon>
        <taxon>Croceitalea</taxon>
    </lineage>
</organism>
<evidence type="ECO:0000313" key="4">
    <source>
        <dbReference type="Proteomes" id="UP001597526"/>
    </source>
</evidence>
<feature type="coiled-coil region" evidence="1">
    <location>
        <begin position="259"/>
        <end position="286"/>
    </location>
</feature>
<keyword evidence="2" id="KW-0472">Membrane</keyword>
<accession>A0ABW5MU13</accession>
<protein>
    <submittedName>
        <fullName evidence="3">VWA domain-containing protein</fullName>
    </submittedName>
</protein>
<dbReference type="RefSeq" id="WP_377765099.1">
    <property type="nucleotide sequence ID" value="NZ_JBHULB010000005.1"/>
</dbReference>
<comment type="caution">
    <text evidence="3">The sequence shown here is derived from an EMBL/GenBank/DDBJ whole genome shotgun (WGS) entry which is preliminary data.</text>
</comment>
<gene>
    <name evidence="3" type="ORF">ACFSQJ_01925</name>
</gene>
<feature type="transmembrane region" description="Helical" evidence="2">
    <location>
        <begin position="33"/>
        <end position="53"/>
    </location>
</feature>
<dbReference type="InterPro" id="IPR029062">
    <property type="entry name" value="Class_I_gatase-like"/>
</dbReference>
<reference evidence="4" key="1">
    <citation type="journal article" date="2019" name="Int. J. Syst. Evol. Microbiol.">
        <title>The Global Catalogue of Microorganisms (GCM) 10K type strain sequencing project: providing services to taxonomists for standard genome sequencing and annotation.</title>
        <authorList>
            <consortium name="The Broad Institute Genomics Platform"/>
            <consortium name="The Broad Institute Genome Sequencing Center for Infectious Disease"/>
            <person name="Wu L."/>
            <person name="Ma J."/>
        </authorList>
    </citation>
    <scope>NUCLEOTIDE SEQUENCE [LARGE SCALE GENOMIC DNA]</scope>
    <source>
        <strain evidence="4">KCTC 52368</strain>
    </source>
</reference>
<keyword evidence="2" id="KW-0812">Transmembrane</keyword>
<evidence type="ECO:0000256" key="1">
    <source>
        <dbReference type="SAM" id="Coils"/>
    </source>
</evidence>
<keyword evidence="2" id="KW-1133">Transmembrane helix</keyword>
<dbReference type="PANTHER" id="PTHR37947:SF1">
    <property type="entry name" value="BLL2462 PROTEIN"/>
    <property type="match status" value="1"/>
</dbReference>
<feature type="transmembrane region" description="Helical" evidence="2">
    <location>
        <begin position="6"/>
        <end position="26"/>
    </location>
</feature>
<dbReference type="EMBL" id="JBHULB010000005">
    <property type="protein sequence ID" value="MFD2585668.1"/>
    <property type="molecule type" value="Genomic_DNA"/>
</dbReference>
<evidence type="ECO:0000313" key="3">
    <source>
        <dbReference type="EMBL" id="MFD2585668.1"/>
    </source>
</evidence>
<sequence>MKTVTVLLILLAAIVSLCLVLFQYFYRGKKGKLQIVLGFLRFVVLFSGFLLLINPKFIKEEYSIEKANLIVVADNSSSIKTLEGTELISNSITQLKANEAPLNNFNSSSYLLGNRIIEGDSLTFEDKTTNISETLNSLNEIYGDASSALVLLTDGNQTLGLDYEFLKLDERIHVFPIVVGDTTAYEDLKVDRVNANKYAFLRNKFPIETSISYSGSRSVSSNAKIYLNGKLVFKQPINFNKNKTSARIETVLEANSVGVKNLSIRIDALENEKNTINNSKEIALEVIDEKTNIALVSSISHPDIGALKKAIEANEQREVKVIKPNSSINILENNDVFVLYQPNSSFKPVYDFIEKRGAGLFTITGSKTDWNFLNKIQTSFSKDSYNQKEEIRPVKNAAFSIYDISELAFDTYPPLDSELGDLIITKPYEAIANQRIKGVDLNSPLLLVTSEDQAREAVLFGENIWKWRVQTYRNDRSFKTFDDFMGKLIFYLSDVKQKSRLSISYENLYDGSTNAKISGSYFDNSYTFDPNASLNLKLTQKDSGFSREFPMLLNGNKYDVSLDGLTSGNYQFSVSVAEENLSKSGQFTILDFNLEDQFLAADYQKLDRFAERTGGRLYFPDQIGSLIEDLTKDNRFKPVQKSNRNVVSLIDFRYLLALMVLALAAEWMIRKYNGLL</sequence>
<dbReference type="PANTHER" id="PTHR37947">
    <property type="entry name" value="BLL2462 PROTEIN"/>
    <property type="match status" value="1"/>
</dbReference>
<keyword evidence="4" id="KW-1185">Reference proteome</keyword>